<evidence type="ECO:0000256" key="8">
    <source>
        <dbReference type="SAM" id="Phobius"/>
    </source>
</evidence>
<protein>
    <recommendedName>
        <fullName evidence="9">Glycosyltransferase 2-like domain-containing protein</fullName>
    </recommendedName>
</protein>
<dbReference type="InterPro" id="IPR001173">
    <property type="entry name" value="Glyco_trans_2-like"/>
</dbReference>
<dbReference type="PANTHER" id="PTHR43867">
    <property type="entry name" value="CELLULOSE SYNTHASE CATALYTIC SUBUNIT A [UDP-FORMING]"/>
    <property type="match status" value="1"/>
</dbReference>
<dbReference type="EMBL" id="BAAAGX010000006">
    <property type="protein sequence ID" value="GAA0230158.1"/>
    <property type="molecule type" value="Genomic_DNA"/>
</dbReference>
<dbReference type="Proteomes" id="UP001500967">
    <property type="component" value="Unassembled WGS sequence"/>
</dbReference>
<feature type="transmembrane region" description="Helical" evidence="8">
    <location>
        <begin position="696"/>
        <end position="717"/>
    </location>
</feature>
<keyword evidence="6 8" id="KW-0472">Membrane</keyword>
<evidence type="ECO:0000256" key="7">
    <source>
        <dbReference type="SAM" id="MobiDB-lite"/>
    </source>
</evidence>
<evidence type="ECO:0000256" key="3">
    <source>
        <dbReference type="ARBA" id="ARBA00022679"/>
    </source>
</evidence>
<keyword evidence="11" id="KW-1185">Reference proteome</keyword>
<sequence>MPPPPEPRDWAGPSNEASGRARIPVARPEPDADQGYLSQPGYDQSYDQRGYDQGYDQPSAYGTARPQSAPPQQQPHQAPPPPSGPLPQQYDTRPQPDGQYRQPATRGGHGYEDSGEYIRPIFIDAPPMPAPSAEETALLNIVHEPFGPAPRMVAIGRATVPVFSRPDAREEVPETGLDAAFELDKTGQFGIERIHGPRETYDYEGYSTLAGPIQAAPQGEYRVQMRRLFRRRPLRTALVTLLALVVEVTFFAWLLIAGKMPKVEGHQALYAATIFVIVCTALVELFRLINVLTLCIMTLSVRDPIPVAPPSGMRVAFLTTIVPGREPVDVVRRTLIAAKHIRHDGPFDVWLLDEGDDDEVKAMCAELGVRHFTRRHVPQWNTKHGPHKARTKHGNYNAWIISHAREYDAFVSVDPDHAPLPNYCERMLGYFRDPNVGFVIGPQVYGNYDNFVTRWAESQQYLFHSVLQRAGNRLGIPMLVGTNNAVRIDALLSIRGLQDSITEDMATSIVAHTTKNPATGKKWRSVYTPDVLAVGEGPASWTDFFTQQHRWSRGTDEVLMRSFWKRGWKLGPRRMLHYMLLMSFYPLTAVAWMLGAATCALSVLLGTKGVQVPLQVWLMLYVDAAVLQVGLYLWNRRHNVSPHESAGSSGAVGMLMSTMSAPIYVSSFVGALLGRKSGFVVTPKGDSASPDRMRTFSLHLAWAAFFAALVIVSIPLGHAWGPLWIWPLLNCFVCLLPVIIWRYETPLRRRQARKAAAAHPQSARNQHLETAA</sequence>
<evidence type="ECO:0000256" key="6">
    <source>
        <dbReference type="ARBA" id="ARBA00023136"/>
    </source>
</evidence>
<proteinExistence type="predicted"/>
<organism evidence="10 11">
    <name type="scientific">Cryptosporangium japonicum</name>
    <dbReference type="NCBI Taxonomy" id="80872"/>
    <lineage>
        <taxon>Bacteria</taxon>
        <taxon>Bacillati</taxon>
        <taxon>Actinomycetota</taxon>
        <taxon>Actinomycetes</taxon>
        <taxon>Cryptosporangiales</taxon>
        <taxon>Cryptosporangiaceae</taxon>
        <taxon>Cryptosporangium</taxon>
    </lineage>
</organism>
<feature type="transmembrane region" description="Helical" evidence="8">
    <location>
        <begin position="268"/>
        <end position="289"/>
    </location>
</feature>
<accession>A0ABN0TTZ2</accession>
<feature type="region of interest" description="Disordered" evidence="7">
    <location>
        <begin position="1"/>
        <end position="113"/>
    </location>
</feature>
<keyword evidence="5 8" id="KW-1133">Transmembrane helix</keyword>
<comment type="subcellular location">
    <subcellularLocation>
        <location evidence="1">Membrane</location>
        <topology evidence="1">Multi-pass membrane protein</topology>
    </subcellularLocation>
</comment>
<evidence type="ECO:0000313" key="11">
    <source>
        <dbReference type="Proteomes" id="UP001500967"/>
    </source>
</evidence>
<feature type="transmembrane region" description="Helical" evidence="8">
    <location>
        <begin position="234"/>
        <end position="256"/>
    </location>
</feature>
<reference evidence="10 11" key="1">
    <citation type="journal article" date="2019" name="Int. J. Syst. Evol. Microbiol.">
        <title>The Global Catalogue of Microorganisms (GCM) 10K type strain sequencing project: providing services to taxonomists for standard genome sequencing and annotation.</title>
        <authorList>
            <consortium name="The Broad Institute Genomics Platform"/>
            <consortium name="The Broad Institute Genome Sequencing Center for Infectious Disease"/>
            <person name="Wu L."/>
            <person name="Ma J."/>
        </authorList>
    </citation>
    <scope>NUCLEOTIDE SEQUENCE [LARGE SCALE GENOMIC DNA]</scope>
    <source>
        <strain evidence="10 11">JCM 10425</strain>
    </source>
</reference>
<feature type="transmembrane region" description="Helical" evidence="8">
    <location>
        <begin position="614"/>
        <end position="634"/>
    </location>
</feature>
<keyword evidence="3" id="KW-0808">Transferase</keyword>
<keyword evidence="2" id="KW-0328">Glycosyltransferase</keyword>
<dbReference type="PANTHER" id="PTHR43867:SF2">
    <property type="entry name" value="CELLULOSE SYNTHASE CATALYTIC SUBUNIT A [UDP-FORMING]"/>
    <property type="match status" value="1"/>
</dbReference>
<dbReference type="InterPro" id="IPR029044">
    <property type="entry name" value="Nucleotide-diphossugar_trans"/>
</dbReference>
<evidence type="ECO:0000256" key="4">
    <source>
        <dbReference type="ARBA" id="ARBA00022692"/>
    </source>
</evidence>
<evidence type="ECO:0000256" key="5">
    <source>
        <dbReference type="ARBA" id="ARBA00022989"/>
    </source>
</evidence>
<dbReference type="CDD" id="cd06421">
    <property type="entry name" value="CESA_CelA_like"/>
    <property type="match status" value="1"/>
</dbReference>
<dbReference type="SUPFAM" id="SSF53448">
    <property type="entry name" value="Nucleotide-diphospho-sugar transferases"/>
    <property type="match status" value="1"/>
</dbReference>
<evidence type="ECO:0000256" key="2">
    <source>
        <dbReference type="ARBA" id="ARBA00022676"/>
    </source>
</evidence>
<feature type="compositionally biased region" description="Pro residues" evidence="7">
    <location>
        <begin position="68"/>
        <end position="85"/>
    </location>
</feature>
<evidence type="ECO:0000259" key="9">
    <source>
        <dbReference type="Pfam" id="PF13632"/>
    </source>
</evidence>
<evidence type="ECO:0000313" key="10">
    <source>
        <dbReference type="EMBL" id="GAA0230158.1"/>
    </source>
</evidence>
<dbReference type="Gene3D" id="3.90.550.10">
    <property type="entry name" value="Spore Coat Polysaccharide Biosynthesis Protein SpsA, Chain A"/>
    <property type="match status" value="1"/>
</dbReference>
<dbReference type="InterPro" id="IPR050321">
    <property type="entry name" value="Glycosyltr_2/OpgH_subfam"/>
</dbReference>
<feature type="domain" description="Glycosyltransferase 2-like" evidence="9">
    <location>
        <begin position="413"/>
        <end position="596"/>
    </location>
</feature>
<dbReference type="Pfam" id="PF13632">
    <property type="entry name" value="Glyco_trans_2_3"/>
    <property type="match status" value="1"/>
</dbReference>
<evidence type="ECO:0000256" key="1">
    <source>
        <dbReference type="ARBA" id="ARBA00004141"/>
    </source>
</evidence>
<gene>
    <name evidence="10" type="ORF">GCM10009539_14450</name>
</gene>
<feature type="transmembrane region" description="Helical" evidence="8">
    <location>
        <begin position="723"/>
        <end position="743"/>
    </location>
</feature>
<keyword evidence="4 8" id="KW-0812">Transmembrane</keyword>
<name>A0ABN0TTZ2_9ACTN</name>
<comment type="caution">
    <text evidence="10">The sequence shown here is derived from an EMBL/GenBank/DDBJ whole genome shotgun (WGS) entry which is preliminary data.</text>
</comment>